<evidence type="ECO:0000313" key="4">
    <source>
        <dbReference type="EMBL" id="RDI38130.1"/>
    </source>
</evidence>
<evidence type="ECO:0000313" key="6">
    <source>
        <dbReference type="Proteomes" id="UP000562982"/>
    </source>
</evidence>
<dbReference type="InterPro" id="IPR010982">
    <property type="entry name" value="Lambda_DNA-bd_dom_sf"/>
</dbReference>
<dbReference type="Gene3D" id="1.10.260.40">
    <property type="entry name" value="lambda repressor-like DNA-binding domains"/>
    <property type="match status" value="1"/>
</dbReference>
<dbReference type="AlphaFoldDB" id="A0A370G4J0"/>
<dbReference type="CDD" id="cd00093">
    <property type="entry name" value="HTH_XRE"/>
    <property type="match status" value="1"/>
</dbReference>
<feature type="region of interest" description="Disordered" evidence="1">
    <location>
        <begin position="1"/>
        <end position="32"/>
    </location>
</feature>
<dbReference type="EMBL" id="JABEQI010000004">
    <property type="protein sequence ID" value="MBB2186466.1"/>
    <property type="molecule type" value="Genomic_DNA"/>
</dbReference>
<dbReference type="Proteomes" id="UP000254958">
    <property type="component" value="Unassembled WGS sequence"/>
</dbReference>
<dbReference type="EMBL" id="QQAW01000004">
    <property type="protein sequence ID" value="RDI38130.1"/>
    <property type="molecule type" value="Genomic_DNA"/>
</dbReference>
<feature type="compositionally biased region" description="Basic and acidic residues" evidence="1">
    <location>
        <begin position="1"/>
        <end position="10"/>
    </location>
</feature>
<protein>
    <submittedName>
        <fullName evidence="4">Helix-turn-helix protein</fullName>
    </submittedName>
    <submittedName>
        <fullName evidence="3">Helix-turn-helix transcriptional regulator</fullName>
    </submittedName>
</protein>
<dbReference type="OrthoDB" id="3782725at2"/>
<proteinExistence type="predicted"/>
<accession>A0A370G4J0</accession>
<dbReference type="Pfam" id="PF01381">
    <property type="entry name" value="HTH_3"/>
    <property type="match status" value="1"/>
</dbReference>
<reference evidence="3 6" key="2">
    <citation type="submission" date="2020-04" db="EMBL/GenBank/DDBJ databases">
        <title>Description of novel Gluconacetobacter.</title>
        <authorList>
            <person name="Sombolestani A."/>
        </authorList>
    </citation>
    <scope>NUCLEOTIDE SEQUENCE [LARGE SCALE GENOMIC DNA]</scope>
    <source>
        <strain evidence="3 6">LMG 1382</strain>
    </source>
</reference>
<keyword evidence="5" id="KW-1185">Reference proteome</keyword>
<reference evidence="4 5" key="1">
    <citation type="submission" date="2018-07" db="EMBL/GenBank/DDBJ databases">
        <title>Genomic Encyclopedia of Type Strains, Phase IV (KMG-IV): sequencing the most valuable type-strain genomes for metagenomic binning, comparative biology and taxonomic classification.</title>
        <authorList>
            <person name="Goeker M."/>
        </authorList>
    </citation>
    <scope>NUCLEOTIDE SEQUENCE [LARGE SCALE GENOMIC DNA]</scope>
    <source>
        <strain evidence="4 5">DSM 5603</strain>
    </source>
</reference>
<organism evidence="4 5">
    <name type="scientific">Gluconacetobacter liquefaciens</name>
    <name type="common">Acetobacter liquefaciens</name>
    <dbReference type="NCBI Taxonomy" id="89584"/>
    <lineage>
        <taxon>Bacteria</taxon>
        <taxon>Pseudomonadati</taxon>
        <taxon>Pseudomonadota</taxon>
        <taxon>Alphaproteobacteria</taxon>
        <taxon>Acetobacterales</taxon>
        <taxon>Acetobacteraceae</taxon>
        <taxon>Gluconacetobacter</taxon>
    </lineage>
</organism>
<feature type="domain" description="HTH cro/C1-type" evidence="2">
    <location>
        <begin position="4"/>
        <end position="49"/>
    </location>
</feature>
<gene>
    <name evidence="4" type="ORF">C7453_10467</name>
    <name evidence="3" type="ORF">HLH32_08700</name>
</gene>
<evidence type="ECO:0000313" key="3">
    <source>
        <dbReference type="EMBL" id="MBB2186466.1"/>
    </source>
</evidence>
<dbReference type="InterPro" id="IPR001387">
    <property type="entry name" value="Cro/C1-type_HTH"/>
</dbReference>
<dbReference type="SUPFAM" id="SSF47413">
    <property type="entry name" value="lambda repressor-like DNA-binding domains"/>
    <property type="match status" value="1"/>
</dbReference>
<dbReference type="Proteomes" id="UP000562982">
    <property type="component" value="Unassembled WGS sequence"/>
</dbReference>
<dbReference type="GO" id="GO:0003677">
    <property type="term" value="F:DNA binding"/>
    <property type="evidence" value="ECO:0007669"/>
    <property type="project" value="InterPro"/>
</dbReference>
<evidence type="ECO:0000313" key="5">
    <source>
        <dbReference type="Proteomes" id="UP000254958"/>
    </source>
</evidence>
<dbReference type="PROSITE" id="PS50943">
    <property type="entry name" value="HTH_CROC1"/>
    <property type="match status" value="1"/>
</dbReference>
<name>A0A370G4J0_GLULI</name>
<comment type="caution">
    <text evidence="4">The sequence shown here is derived from an EMBL/GenBank/DDBJ whole genome shotgun (WGS) entry which is preliminary data.</text>
</comment>
<sequence>MLEWSQERLAEAAGISRPTVKDFERGARTPHPSNLASIRAALETAGVEFIAENGGGAGVRLRKEITT</sequence>
<evidence type="ECO:0000256" key="1">
    <source>
        <dbReference type="SAM" id="MobiDB-lite"/>
    </source>
</evidence>
<evidence type="ECO:0000259" key="2">
    <source>
        <dbReference type="PROSITE" id="PS50943"/>
    </source>
</evidence>